<name>A0A9P4KCB5_9PLEO</name>
<dbReference type="CDD" id="cd12246">
    <property type="entry name" value="RRM1_U1A_like"/>
    <property type="match status" value="1"/>
</dbReference>
<proteinExistence type="predicted"/>
<sequence>MALATRGPPPTAPKAIPPNQTLYVHNLPDAPRNRDLKRSLYMLFATYGVVLDVITIKNKKMRGQAHVVFRDIDSSTQAMRALQGFNFFGKDMKIEYAKSKSHTFAKLEGTYFKQPDRSMQAEQTAPTTAQQAVFGIGAAPTKAKPIQPQTQEEGAKGVKRGREEESEEEEEGEEDDAAMDVSDSE</sequence>
<evidence type="ECO:0000256" key="3">
    <source>
        <dbReference type="SAM" id="MobiDB-lite"/>
    </source>
</evidence>
<dbReference type="InterPro" id="IPR050374">
    <property type="entry name" value="RRT5_SRSF_SR"/>
</dbReference>
<evidence type="ECO:0000313" key="5">
    <source>
        <dbReference type="EMBL" id="KAF2265596.1"/>
    </source>
</evidence>
<dbReference type="EMBL" id="ML986604">
    <property type="protein sequence ID" value="KAF2265596.1"/>
    <property type="molecule type" value="Genomic_DNA"/>
</dbReference>
<reference evidence="6" key="1">
    <citation type="journal article" date="2020" name="Stud. Mycol.">
        <title>101 Dothideomycetes genomes: A test case for predicting lifestyles and emergence of pathogens.</title>
        <authorList>
            <person name="Haridas S."/>
            <person name="Albert R."/>
            <person name="Binder M."/>
            <person name="Bloem J."/>
            <person name="LaButti K."/>
            <person name="Salamov A."/>
            <person name="Andreopoulos B."/>
            <person name="Baker S."/>
            <person name="Barry K."/>
            <person name="Bills G."/>
            <person name="Bluhm B."/>
            <person name="Cannon C."/>
            <person name="Castanera R."/>
            <person name="Culley D."/>
            <person name="Daum C."/>
            <person name="Ezra D."/>
            <person name="Gonzalez J."/>
            <person name="Henrissat B."/>
            <person name="Kuo A."/>
            <person name="Liang C."/>
            <person name="Lipzen A."/>
            <person name="Lutzoni F."/>
            <person name="Magnuson J."/>
            <person name="Mondo S."/>
            <person name="Nolan M."/>
            <person name="Ohm R."/>
            <person name="Pangilinan J."/>
            <person name="Park H.-J."/>
            <person name="Ramirez L."/>
            <person name="Alfaro M."/>
            <person name="Sun H."/>
            <person name="Tritt A."/>
            <person name="Yoshinaga Y."/>
            <person name="Zwiers L.-H."/>
            <person name="Turgeon B."/>
            <person name="Goodwin S."/>
            <person name="Spatafora J."/>
            <person name="Crous P."/>
            <person name="Grigoriev I."/>
        </authorList>
    </citation>
    <scope>NUCLEOTIDE SEQUENCE [LARGE SCALE GENOMIC DNA]</scope>
    <source>
        <strain evidence="6">CBS 304.66</strain>
    </source>
</reference>
<dbReference type="InterPro" id="IPR035979">
    <property type="entry name" value="RBD_domain_sf"/>
</dbReference>
<feature type="compositionally biased region" description="Basic and acidic residues" evidence="3">
    <location>
        <begin position="153"/>
        <end position="163"/>
    </location>
</feature>
<dbReference type="Proteomes" id="UP000800093">
    <property type="component" value="Unassembled WGS sequence"/>
</dbReference>
<feature type="domain" description="RRM" evidence="4">
    <location>
        <begin position="20"/>
        <end position="99"/>
    </location>
</feature>
<dbReference type="InterPro" id="IPR000504">
    <property type="entry name" value="RRM_dom"/>
</dbReference>
<evidence type="ECO:0000256" key="2">
    <source>
        <dbReference type="PROSITE-ProRule" id="PRU00176"/>
    </source>
</evidence>
<keyword evidence="1 2" id="KW-0694">RNA-binding</keyword>
<dbReference type="Gene3D" id="3.30.70.330">
    <property type="match status" value="1"/>
</dbReference>
<feature type="region of interest" description="Disordered" evidence="3">
    <location>
        <begin position="137"/>
        <end position="185"/>
    </location>
</feature>
<feature type="region of interest" description="Disordered" evidence="3">
    <location>
        <begin position="1"/>
        <end position="20"/>
    </location>
</feature>
<dbReference type="SMART" id="SM00360">
    <property type="entry name" value="RRM"/>
    <property type="match status" value="1"/>
</dbReference>
<organism evidence="5 6">
    <name type="scientific">Lojkania enalia</name>
    <dbReference type="NCBI Taxonomy" id="147567"/>
    <lineage>
        <taxon>Eukaryota</taxon>
        <taxon>Fungi</taxon>
        <taxon>Dikarya</taxon>
        <taxon>Ascomycota</taxon>
        <taxon>Pezizomycotina</taxon>
        <taxon>Dothideomycetes</taxon>
        <taxon>Pleosporomycetidae</taxon>
        <taxon>Pleosporales</taxon>
        <taxon>Pleosporales incertae sedis</taxon>
        <taxon>Lojkania</taxon>
    </lineage>
</organism>
<dbReference type="InterPro" id="IPR012677">
    <property type="entry name" value="Nucleotide-bd_a/b_plait_sf"/>
</dbReference>
<dbReference type="OrthoDB" id="277802at2759"/>
<protein>
    <submittedName>
        <fullName evidence="5">RNA-binding domain-containing protein</fullName>
    </submittedName>
</protein>
<dbReference type="GO" id="GO:0003729">
    <property type="term" value="F:mRNA binding"/>
    <property type="evidence" value="ECO:0007669"/>
    <property type="project" value="TreeGrafter"/>
</dbReference>
<evidence type="ECO:0000313" key="6">
    <source>
        <dbReference type="Proteomes" id="UP000800093"/>
    </source>
</evidence>
<dbReference type="Pfam" id="PF00076">
    <property type="entry name" value="RRM_1"/>
    <property type="match status" value="1"/>
</dbReference>
<dbReference type="FunFam" id="3.30.70.330:FF:000039">
    <property type="entry name" value="U1 small nuclear ribonucleoprotein A"/>
    <property type="match status" value="1"/>
</dbReference>
<evidence type="ECO:0000256" key="1">
    <source>
        <dbReference type="ARBA" id="ARBA00022884"/>
    </source>
</evidence>
<accession>A0A9P4KCB5</accession>
<dbReference type="PANTHER" id="PTHR23003">
    <property type="entry name" value="RNA RECOGNITION MOTIF RRM DOMAIN CONTAINING PROTEIN"/>
    <property type="match status" value="1"/>
</dbReference>
<feature type="compositionally biased region" description="Pro residues" evidence="3">
    <location>
        <begin position="7"/>
        <end position="16"/>
    </location>
</feature>
<dbReference type="GO" id="GO:0005737">
    <property type="term" value="C:cytoplasm"/>
    <property type="evidence" value="ECO:0007669"/>
    <property type="project" value="TreeGrafter"/>
</dbReference>
<dbReference type="PROSITE" id="PS50102">
    <property type="entry name" value="RRM"/>
    <property type="match status" value="1"/>
</dbReference>
<keyword evidence="6" id="KW-1185">Reference proteome</keyword>
<dbReference type="AlphaFoldDB" id="A0A9P4KCB5"/>
<dbReference type="GO" id="GO:0005634">
    <property type="term" value="C:nucleus"/>
    <property type="evidence" value="ECO:0007669"/>
    <property type="project" value="TreeGrafter"/>
</dbReference>
<comment type="caution">
    <text evidence="5">The sequence shown here is derived from an EMBL/GenBank/DDBJ whole genome shotgun (WGS) entry which is preliminary data.</text>
</comment>
<evidence type="ECO:0000259" key="4">
    <source>
        <dbReference type="PROSITE" id="PS50102"/>
    </source>
</evidence>
<dbReference type="SUPFAM" id="SSF54928">
    <property type="entry name" value="RNA-binding domain, RBD"/>
    <property type="match status" value="1"/>
</dbReference>
<feature type="compositionally biased region" description="Acidic residues" evidence="3">
    <location>
        <begin position="164"/>
        <end position="185"/>
    </location>
</feature>
<gene>
    <name evidence="5" type="ORF">CC78DRAFT_532268</name>
</gene>